<name>A0A443Z3W0_9GAMM</name>
<dbReference type="FunFam" id="1.10.10.10:FF:000023">
    <property type="entry name" value="Two-component response regulator OmpR"/>
    <property type="match status" value="1"/>
</dbReference>
<dbReference type="InterPro" id="IPR001789">
    <property type="entry name" value="Sig_transdc_resp-reg_receiver"/>
</dbReference>
<feature type="DNA-binding region" description="OmpR/PhoB-type" evidence="14">
    <location>
        <begin position="136"/>
        <end position="235"/>
    </location>
</feature>
<dbReference type="InterPro" id="IPR011006">
    <property type="entry name" value="CheY-like_superfamily"/>
</dbReference>
<keyword evidence="8 14" id="KW-0238">DNA-binding</keyword>
<dbReference type="SUPFAM" id="SSF46894">
    <property type="entry name" value="C-terminal effector domain of the bipartite response regulators"/>
    <property type="match status" value="1"/>
</dbReference>
<evidence type="ECO:0000259" key="15">
    <source>
        <dbReference type="PROSITE" id="PS50110"/>
    </source>
</evidence>
<dbReference type="GO" id="GO:0000976">
    <property type="term" value="F:transcription cis-regulatory region binding"/>
    <property type="evidence" value="ECO:0007669"/>
    <property type="project" value="TreeGrafter"/>
</dbReference>
<dbReference type="OrthoDB" id="9802426at2"/>
<evidence type="ECO:0000256" key="7">
    <source>
        <dbReference type="ARBA" id="ARBA00023016"/>
    </source>
</evidence>
<dbReference type="Pfam" id="PF00486">
    <property type="entry name" value="Trans_reg_C"/>
    <property type="match status" value="1"/>
</dbReference>
<dbReference type="InterPro" id="IPR016032">
    <property type="entry name" value="Sig_transdc_resp-reg_C-effctor"/>
</dbReference>
<evidence type="ECO:0000256" key="8">
    <source>
        <dbReference type="ARBA" id="ARBA00023125"/>
    </source>
</evidence>
<keyword evidence="10" id="KW-0804">Transcription</keyword>
<gene>
    <name evidence="17" type="primary">ompR</name>
    <name evidence="17" type="ORF">EGC76_06825</name>
</gene>
<evidence type="ECO:0000259" key="16">
    <source>
        <dbReference type="PROSITE" id="PS51755"/>
    </source>
</evidence>
<evidence type="ECO:0000256" key="5">
    <source>
        <dbReference type="ARBA" id="ARBA00023012"/>
    </source>
</evidence>
<dbReference type="RefSeq" id="WP_128352252.1">
    <property type="nucleotide sequence ID" value="NZ_CAXBCQ010000006.1"/>
</dbReference>
<organism evidence="17 18">
    <name type="scientific">Pseudidiomarina gelatinasegens</name>
    <dbReference type="NCBI Taxonomy" id="2487740"/>
    <lineage>
        <taxon>Bacteria</taxon>
        <taxon>Pseudomonadati</taxon>
        <taxon>Pseudomonadota</taxon>
        <taxon>Gammaproteobacteria</taxon>
        <taxon>Alteromonadales</taxon>
        <taxon>Idiomarinaceae</taxon>
        <taxon>Pseudidiomarina</taxon>
    </lineage>
</organism>
<reference evidence="17 18" key="1">
    <citation type="submission" date="2018-12" db="EMBL/GenBank/DDBJ databases">
        <authorList>
            <person name="Li A."/>
            <person name="Zhang M."/>
            <person name="Zhu H."/>
        </authorList>
    </citation>
    <scope>NUCLEOTIDE SEQUENCE [LARGE SCALE GENOMIC DNA]</scope>
    <source>
        <strain evidence="17 18">R04H25</strain>
    </source>
</reference>
<evidence type="ECO:0000256" key="14">
    <source>
        <dbReference type="PROSITE-ProRule" id="PRU01091"/>
    </source>
</evidence>
<dbReference type="InterPro" id="IPR001867">
    <property type="entry name" value="OmpR/PhoB-type_DNA-bd"/>
</dbReference>
<feature type="modified residue" description="4-aspartylphosphate" evidence="13">
    <location>
        <position position="56"/>
    </location>
</feature>
<evidence type="ECO:0000256" key="1">
    <source>
        <dbReference type="ARBA" id="ARBA00004496"/>
    </source>
</evidence>
<dbReference type="Gene3D" id="3.40.50.2300">
    <property type="match status" value="1"/>
</dbReference>
<evidence type="ECO:0000313" key="18">
    <source>
        <dbReference type="Proteomes" id="UP000288789"/>
    </source>
</evidence>
<dbReference type="PROSITE" id="PS51755">
    <property type="entry name" value="OMPR_PHOB"/>
    <property type="match status" value="1"/>
</dbReference>
<dbReference type="Gene3D" id="1.10.10.10">
    <property type="entry name" value="Winged helix-like DNA-binding domain superfamily/Winged helix DNA-binding domain"/>
    <property type="match status" value="1"/>
</dbReference>
<dbReference type="AlphaFoldDB" id="A0A443Z3W0"/>
<evidence type="ECO:0000256" key="2">
    <source>
        <dbReference type="ARBA" id="ARBA00022490"/>
    </source>
</evidence>
<dbReference type="PROSITE" id="PS50110">
    <property type="entry name" value="RESPONSE_REGULATORY"/>
    <property type="match status" value="1"/>
</dbReference>
<dbReference type="FunFam" id="3.40.50.2300:FF:000008">
    <property type="entry name" value="Two-component response regulator OmpR"/>
    <property type="match status" value="1"/>
</dbReference>
<dbReference type="Pfam" id="PF00072">
    <property type="entry name" value="Response_reg"/>
    <property type="match status" value="1"/>
</dbReference>
<dbReference type="SUPFAM" id="SSF52172">
    <property type="entry name" value="CheY-like"/>
    <property type="match status" value="1"/>
</dbReference>
<dbReference type="GO" id="GO:0000156">
    <property type="term" value="F:phosphorelay response regulator activity"/>
    <property type="evidence" value="ECO:0007669"/>
    <property type="project" value="TreeGrafter"/>
</dbReference>
<evidence type="ECO:0000256" key="12">
    <source>
        <dbReference type="ARBA" id="ARBA00041745"/>
    </source>
</evidence>
<comment type="caution">
    <text evidence="17">The sequence shown here is derived from an EMBL/GenBank/DDBJ whole genome shotgun (WGS) entry which is preliminary data.</text>
</comment>
<dbReference type="PANTHER" id="PTHR48111:SF4">
    <property type="entry name" value="DNA-BINDING DUAL TRANSCRIPTIONAL REGULATOR OMPR"/>
    <property type="match status" value="1"/>
</dbReference>
<dbReference type="Proteomes" id="UP000288789">
    <property type="component" value="Unassembled WGS sequence"/>
</dbReference>
<dbReference type="GO" id="GO:0032993">
    <property type="term" value="C:protein-DNA complex"/>
    <property type="evidence" value="ECO:0007669"/>
    <property type="project" value="TreeGrafter"/>
</dbReference>
<dbReference type="PANTHER" id="PTHR48111">
    <property type="entry name" value="REGULATOR OF RPOS"/>
    <property type="match status" value="1"/>
</dbReference>
<keyword evidence="18" id="KW-1185">Reference proteome</keyword>
<dbReference type="SMART" id="SM00448">
    <property type="entry name" value="REC"/>
    <property type="match status" value="1"/>
</dbReference>
<keyword evidence="4 13" id="KW-0597">Phosphoprotein</keyword>
<keyword evidence="3" id="KW-0678">Repressor</keyword>
<proteinExistence type="predicted"/>
<evidence type="ECO:0000313" key="17">
    <source>
        <dbReference type="EMBL" id="RWU11245.1"/>
    </source>
</evidence>
<evidence type="ECO:0000256" key="10">
    <source>
        <dbReference type="ARBA" id="ARBA00023163"/>
    </source>
</evidence>
<feature type="domain" description="OmpR/PhoB-type" evidence="16">
    <location>
        <begin position="136"/>
        <end position="235"/>
    </location>
</feature>
<dbReference type="GO" id="GO:0045893">
    <property type="term" value="P:positive regulation of DNA-templated transcription"/>
    <property type="evidence" value="ECO:0007669"/>
    <property type="project" value="UniProtKB-ARBA"/>
</dbReference>
<dbReference type="SMART" id="SM00862">
    <property type="entry name" value="Trans_reg_C"/>
    <property type="match status" value="1"/>
</dbReference>
<dbReference type="EMBL" id="RSFE01000004">
    <property type="protein sequence ID" value="RWU11245.1"/>
    <property type="molecule type" value="Genomic_DNA"/>
</dbReference>
<keyword evidence="6" id="KW-0805">Transcription regulation</keyword>
<keyword evidence="7" id="KW-0346">Stress response</keyword>
<dbReference type="Gene3D" id="6.10.250.690">
    <property type="match status" value="1"/>
</dbReference>
<dbReference type="InterPro" id="IPR036388">
    <property type="entry name" value="WH-like_DNA-bd_sf"/>
</dbReference>
<feature type="domain" description="Response regulatory" evidence="15">
    <location>
        <begin position="7"/>
        <end position="121"/>
    </location>
</feature>
<evidence type="ECO:0000256" key="3">
    <source>
        <dbReference type="ARBA" id="ARBA00022491"/>
    </source>
</evidence>
<dbReference type="CDD" id="cd00383">
    <property type="entry name" value="trans_reg_C"/>
    <property type="match status" value="1"/>
</dbReference>
<dbReference type="NCBIfam" id="NF007005">
    <property type="entry name" value="PRK09468.1"/>
    <property type="match status" value="1"/>
</dbReference>
<evidence type="ECO:0000256" key="13">
    <source>
        <dbReference type="PROSITE-ProRule" id="PRU00169"/>
    </source>
</evidence>
<evidence type="ECO:0000256" key="9">
    <source>
        <dbReference type="ARBA" id="ARBA00023159"/>
    </source>
</evidence>
<evidence type="ECO:0000256" key="11">
    <source>
        <dbReference type="ARBA" id="ARBA00040496"/>
    </source>
</evidence>
<keyword evidence="5" id="KW-0902">Two-component regulatory system</keyword>
<evidence type="ECO:0000256" key="4">
    <source>
        <dbReference type="ARBA" id="ARBA00022553"/>
    </source>
</evidence>
<dbReference type="GO" id="GO:0005829">
    <property type="term" value="C:cytosol"/>
    <property type="evidence" value="ECO:0007669"/>
    <property type="project" value="TreeGrafter"/>
</dbReference>
<keyword evidence="2" id="KW-0963">Cytoplasm</keyword>
<comment type="subcellular location">
    <subcellularLocation>
        <location evidence="1">Cytoplasm</location>
    </subcellularLocation>
</comment>
<protein>
    <recommendedName>
        <fullName evidence="11">DNA-binding dual transcriptional regulator OmpR</fullName>
    </recommendedName>
    <alternativeName>
        <fullName evidence="12">Transcriptional regulatory protein OmpR</fullName>
    </alternativeName>
</protein>
<dbReference type="InterPro" id="IPR039420">
    <property type="entry name" value="WalR-like"/>
</dbReference>
<accession>A0A443Z3W0</accession>
<sequence>MSQETFKILVVDDDARLRSLLDRYLQEQGFYVRSAGEGEQMNRLLERENFHLLVLDLMLPGEDGLSICRRLRQQNNDIPIVMLTAKGDEVDRIIGLELGADDYLAKPFNPRELLARIRAVLRRRGKEIPGAPSAEDQEISFGEFHLNLGTREMFRGDQPMPLTSGEFAVLKALVTHPRQPMSRDKLMNQARGRDYSALERSIDVQVSRLRRMLETDPANPRYIQTVWGLGYVFVPDGKQAAGKSN</sequence>
<keyword evidence="9" id="KW-0010">Activator</keyword>
<evidence type="ECO:0000256" key="6">
    <source>
        <dbReference type="ARBA" id="ARBA00023015"/>
    </source>
</evidence>